<accession>A0A6N7XN86</accession>
<reference evidence="2 3" key="1">
    <citation type="submission" date="2019-08" db="EMBL/GenBank/DDBJ databases">
        <title>In-depth cultivation of the pig gut microbiome towards novel bacterial diversity and tailored functional studies.</title>
        <authorList>
            <person name="Wylensek D."/>
            <person name="Hitch T.C.A."/>
            <person name="Clavel T."/>
        </authorList>
    </citation>
    <scope>NUCLEOTIDE SEQUENCE [LARGE SCALE GENOMIC DNA]</scope>
    <source>
        <strain evidence="2 3">CA-Schmier-601-WT-1</strain>
    </source>
</reference>
<comment type="caution">
    <text evidence="2">The sequence shown here is derived from an EMBL/GenBank/DDBJ whole genome shotgun (WGS) entry which is preliminary data.</text>
</comment>
<dbReference type="InterPro" id="IPR000600">
    <property type="entry name" value="ROK"/>
</dbReference>
<dbReference type="Proteomes" id="UP000469325">
    <property type="component" value="Unassembled WGS sequence"/>
</dbReference>
<dbReference type="Pfam" id="PF00480">
    <property type="entry name" value="ROK"/>
    <property type="match status" value="1"/>
</dbReference>
<evidence type="ECO:0000256" key="1">
    <source>
        <dbReference type="ARBA" id="ARBA00006479"/>
    </source>
</evidence>
<dbReference type="AlphaFoldDB" id="A0A6N7XN86"/>
<gene>
    <name evidence="2" type="ORF">FYJ68_04740</name>
</gene>
<keyword evidence="3" id="KW-1185">Reference proteome</keyword>
<evidence type="ECO:0000313" key="2">
    <source>
        <dbReference type="EMBL" id="MST72414.1"/>
    </source>
</evidence>
<protein>
    <submittedName>
        <fullName evidence="2">ROK family protein</fullName>
    </submittedName>
</protein>
<proteinExistence type="inferred from homology"/>
<name>A0A6N7XN86_9ACTN</name>
<sequence length="392" mass="42244">MGICERRHSRHPLLWVRPNVQGGLSLHLSRPWPASSLDDAGPSHVLSAPELPDGNRKRHRARDVLRGRVGGQVSGTASCGSSRLLCGIDVGGTRTKVGLIDPKDPSAVLAMEVFDTERNSEELFLGNIRKSVQRLTDKVGNPSAAGVSIGSYAFRDGSIDGFSSMIRFMTHGYPLATKLSDALCKPVRIDNDARLICLAEAVAGSGRGFSRVLTITLGTGIGIGICQDSKPLGSEPFFHLAGHLKVREGTEFPWLDETPCYCGISGCAESTCSGTALALHVRHELGKGTDVKRMFEMASQGDLKAKAVVDWYITYLLRALNQYVYAYCPDVIVLGGGVAHGLSPYLNRIRAGITSWVFEGQRTEVRLTSLEEEAGVIGAASLFCSDDWRANA</sequence>
<dbReference type="PANTHER" id="PTHR18964">
    <property type="entry name" value="ROK (REPRESSOR, ORF, KINASE) FAMILY"/>
    <property type="match status" value="1"/>
</dbReference>
<dbReference type="EMBL" id="VUNC01000003">
    <property type="protein sequence ID" value="MST72414.1"/>
    <property type="molecule type" value="Genomic_DNA"/>
</dbReference>
<dbReference type="PANTHER" id="PTHR18964:SF149">
    <property type="entry name" value="BIFUNCTIONAL UDP-N-ACETYLGLUCOSAMINE 2-EPIMERASE_N-ACETYLMANNOSAMINE KINASE"/>
    <property type="match status" value="1"/>
</dbReference>
<dbReference type="Gene3D" id="3.30.420.40">
    <property type="match status" value="2"/>
</dbReference>
<evidence type="ECO:0000313" key="3">
    <source>
        <dbReference type="Proteomes" id="UP000469325"/>
    </source>
</evidence>
<dbReference type="SUPFAM" id="SSF53067">
    <property type="entry name" value="Actin-like ATPase domain"/>
    <property type="match status" value="1"/>
</dbReference>
<dbReference type="InterPro" id="IPR043129">
    <property type="entry name" value="ATPase_NBD"/>
</dbReference>
<organism evidence="2 3">
    <name type="scientific">Olsenella porci</name>
    <dbReference type="NCBI Taxonomy" id="2652279"/>
    <lineage>
        <taxon>Bacteria</taxon>
        <taxon>Bacillati</taxon>
        <taxon>Actinomycetota</taxon>
        <taxon>Coriobacteriia</taxon>
        <taxon>Coriobacteriales</taxon>
        <taxon>Atopobiaceae</taxon>
        <taxon>Olsenella</taxon>
    </lineage>
</organism>
<comment type="similarity">
    <text evidence="1">Belongs to the ROK (NagC/XylR) family.</text>
</comment>